<evidence type="ECO:0000313" key="2">
    <source>
        <dbReference type="Proteomes" id="UP000680865"/>
    </source>
</evidence>
<protein>
    <submittedName>
        <fullName evidence="1">Uncharacterized protein</fullName>
    </submittedName>
</protein>
<gene>
    <name evidence="1" type="ORF">Aco04nite_91690</name>
</gene>
<dbReference type="EMBL" id="BOQP01000067">
    <property type="protein sequence ID" value="GIM84498.1"/>
    <property type="molecule type" value="Genomic_DNA"/>
</dbReference>
<dbReference type="Proteomes" id="UP000680865">
    <property type="component" value="Unassembled WGS sequence"/>
</dbReference>
<reference evidence="1" key="1">
    <citation type="submission" date="2021-03" db="EMBL/GenBank/DDBJ databases">
        <title>Whole genome shotgun sequence of Actinoplanes consettensis NBRC 14913.</title>
        <authorList>
            <person name="Komaki H."/>
            <person name="Tamura T."/>
        </authorList>
    </citation>
    <scope>NUCLEOTIDE SEQUENCE</scope>
    <source>
        <strain evidence="1">NBRC 14913</strain>
    </source>
</reference>
<dbReference type="AlphaFoldDB" id="A0A919T488"/>
<comment type="caution">
    <text evidence="1">The sequence shown here is derived from an EMBL/GenBank/DDBJ whole genome shotgun (WGS) entry which is preliminary data.</text>
</comment>
<organism evidence="1 2">
    <name type="scientific">Winogradskya consettensis</name>
    <dbReference type="NCBI Taxonomy" id="113560"/>
    <lineage>
        <taxon>Bacteria</taxon>
        <taxon>Bacillati</taxon>
        <taxon>Actinomycetota</taxon>
        <taxon>Actinomycetes</taxon>
        <taxon>Micromonosporales</taxon>
        <taxon>Micromonosporaceae</taxon>
        <taxon>Winogradskya</taxon>
    </lineage>
</organism>
<proteinExistence type="predicted"/>
<accession>A0A919T488</accession>
<dbReference type="NCBIfam" id="NF041588">
    <property type="entry name" value="AQJ64_40280_fam"/>
    <property type="match status" value="1"/>
</dbReference>
<sequence length="78" mass="8574">MDATIAWIDARIENPPDGVLVLGAVTGRYPADEGEVSSAGQDSWLVIAMHLRSVHPVEGSDQVIRGRYWDCDQVVRKP</sequence>
<name>A0A919T488_9ACTN</name>
<dbReference type="InterPro" id="IPR048167">
    <property type="entry name" value="AQJ64_40280-like"/>
</dbReference>
<keyword evidence="2" id="KW-1185">Reference proteome</keyword>
<evidence type="ECO:0000313" key="1">
    <source>
        <dbReference type="EMBL" id="GIM84498.1"/>
    </source>
</evidence>